<evidence type="ECO:0000313" key="16">
    <source>
        <dbReference type="Proteomes" id="UP000293296"/>
    </source>
</evidence>
<dbReference type="InterPro" id="IPR036771">
    <property type="entry name" value="ATPsynth_dsu/esu_N"/>
</dbReference>
<dbReference type="Gene3D" id="1.20.5.440">
    <property type="entry name" value="ATP synthase delta/epsilon subunit, C-terminal domain"/>
    <property type="match status" value="1"/>
</dbReference>
<dbReference type="HAMAP" id="MF_00530">
    <property type="entry name" value="ATP_synth_epsil_bac"/>
    <property type="match status" value="1"/>
</dbReference>
<dbReference type="Pfam" id="PF00401">
    <property type="entry name" value="ATP-synt_DE"/>
    <property type="match status" value="1"/>
</dbReference>
<evidence type="ECO:0000256" key="6">
    <source>
        <dbReference type="ARBA" id="ARBA00023065"/>
    </source>
</evidence>
<comment type="subcellular location">
    <subcellularLocation>
        <location evidence="2 10">Cell membrane</location>
        <topology evidence="2 10">Peripheral membrane protein</topology>
    </subcellularLocation>
</comment>
<evidence type="ECO:0000256" key="4">
    <source>
        <dbReference type="ARBA" id="ARBA00011648"/>
    </source>
</evidence>
<dbReference type="PANTHER" id="PTHR13822:SF10">
    <property type="entry name" value="ATP SYNTHASE EPSILON CHAIN, CHLOROPLASTIC"/>
    <property type="match status" value="1"/>
</dbReference>
<organism evidence="15 16">
    <name type="scientific">Solidesulfovibrio carbinolicus</name>
    <dbReference type="NCBI Taxonomy" id="296842"/>
    <lineage>
        <taxon>Bacteria</taxon>
        <taxon>Pseudomonadati</taxon>
        <taxon>Thermodesulfobacteriota</taxon>
        <taxon>Desulfovibrionia</taxon>
        <taxon>Desulfovibrionales</taxon>
        <taxon>Desulfovibrionaceae</taxon>
        <taxon>Solidesulfovibrio</taxon>
    </lineage>
</organism>
<evidence type="ECO:0000256" key="5">
    <source>
        <dbReference type="ARBA" id="ARBA00022448"/>
    </source>
</evidence>
<keyword evidence="7 10" id="KW-0472">Membrane</keyword>
<keyword evidence="10" id="KW-1003">Cell membrane</keyword>
<dbReference type="GO" id="GO:0045259">
    <property type="term" value="C:proton-transporting ATP synthase complex"/>
    <property type="evidence" value="ECO:0007669"/>
    <property type="project" value="UniProtKB-KW"/>
</dbReference>
<dbReference type="CDD" id="cd12152">
    <property type="entry name" value="F1-ATPase_delta"/>
    <property type="match status" value="1"/>
</dbReference>
<evidence type="ECO:0000313" key="15">
    <source>
        <dbReference type="EMBL" id="QAZ69028.1"/>
    </source>
</evidence>
<evidence type="ECO:0000259" key="14">
    <source>
        <dbReference type="Pfam" id="PF02823"/>
    </source>
</evidence>
<comment type="function">
    <text evidence="1 10">Produces ATP from ADP in the presence of a proton gradient across the membrane.</text>
</comment>
<dbReference type="RefSeq" id="WP_012750054.1">
    <property type="nucleotide sequence ID" value="NZ_CP026538.1"/>
</dbReference>
<proteinExistence type="inferred from homology"/>
<evidence type="ECO:0000256" key="1">
    <source>
        <dbReference type="ARBA" id="ARBA00003543"/>
    </source>
</evidence>
<dbReference type="AlphaFoldDB" id="A0A4P6HU83"/>
<dbReference type="InterPro" id="IPR020546">
    <property type="entry name" value="ATP_synth_F1_dsu/esu_N"/>
</dbReference>
<dbReference type="Pfam" id="PF02823">
    <property type="entry name" value="ATP-synt_DE_N"/>
    <property type="match status" value="1"/>
</dbReference>
<evidence type="ECO:0000256" key="2">
    <source>
        <dbReference type="ARBA" id="ARBA00004202"/>
    </source>
</evidence>
<protein>
    <recommendedName>
        <fullName evidence="10">ATP synthase epsilon chain</fullName>
    </recommendedName>
    <alternativeName>
        <fullName evidence="10">ATP synthase F1 sector epsilon subunit</fullName>
    </alternativeName>
    <alternativeName>
        <fullName evidence="10">F-ATPase epsilon subunit</fullName>
    </alternativeName>
</protein>
<dbReference type="Gene3D" id="2.60.15.10">
    <property type="entry name" value="F0F1 ATP synthase delta/epsilon subunit, N-terminal"/>
    <property type="match status" value="1"/>
</dbReference>
<keyword evidence="12" id="KW-0175">Coiled coil</keyword>
<evidence type="ECO:0000256" key="10">
    <source>
        <dbReference type="HAMAP-Rule" id="MF_00530"/>
    </source>
</evidence>
<evidence type="ECO:0000256" key="3">
    <source>
        <dbReference type="ARBA" id="ARBA00005712"/>
    </source>
</evidence>
<comment type="subunit">
    <text evidence="4 10 11">F-type ATPases have 2 components, CF(1) - the catalytic core - and CF(0) - the membrane proton channel. CF(1) has five subunits: alpha(3), beta(3), gamma(1), delta(1), epsilon(1). CF(0) has three main subunits: a, b and c.</text>
</comment>
<evidence type="ECO:0000259" key="13">
    <source>
        <dbReference type="Pfam" id="PF00401"/>
    </source>
</evidence>
<evidence type="ECO:0000256" key="8">
    <source>
        <dbReference type="ARBA" id="ARBA00023196"/>
    </source>
</evidence>
<comment type="similarity">
    <text evidence="3 10 11">Belongs to the ATPase epsilon chain family.</text>
</comment>
<reference evidence="15 16" key="1">
    <citation type="submission" date="2018-02" db="EMBL/GenBank/DDBJ databases">
        <title>Genome sequence of Desulfovibrio carbinolicus DSM 3852.</title>
        <authorList>
            <person name="Wilbanks E."/>
            <person name="Skennerton C.T."/>
            <person name="Orphan V.J."/>
        </authorList>
    </citation>
    <scope>NUCLEOTIDE SEQUENCE [LARGE SCALE GENOMIC DNA]</scope>
    <source>
        <strain evidence="15 16">DSM 3852</strain>
    </source>
</reference>
<dbReference type="InterPro" id="IPR036794">
    <property type="entry name" value="ATP_F1_dsu/esu_C_sf"/>
</dbReference>
<dbReference type="GO" id="GO:0005524">
    <property type="term" value="F:ATP binding"/>
    <property type="evidence" value="ECO:0007669"/>
    <property type="project" value="UniProtKB-UniRule"/>
</dbReference>
<keyword evidence="9 10" id="KW-0066">ATP synthesis</keyword>
<name>A0A4P6HU83_9BACT</name>
<dbReference type="PANTHER" id="PTHR13822">
    <property type="entry name" value="ATP SYNTHASE DELTA/EPSILON CHAIN"/>
    <property type="match status" value="1"/>
</dbReference>
<feature type="domain" description="ATP synthase F1 complex delta/epsilon subunit N-terminal" evidence="14">
    <location>
        <begin position="4"/>
        <end position="82"/>
    </location>
</feature>
<evidence type="ECO:0000256" key="7">
    <source>
        <dbReference type="ARBA" id="ARBA00023136"/>
    </source>
</evidence>
<dbReference type="KEGG" id="dcb:C3Y92_18005"/>
<accession>A0A4P6HU83</accession>
<dbReference type="NCBIfam" id="TIGR01216">
    <property type="entry name" value="ATP_synt_epsi"/>
    <property type="match status" value="1"/>
</dbReference>
<dbReference type="InterPro" id="IPR020547">
    <property type="entry name" value="ATP_synth_F1_esu_C"/>
</dbReference>
<keyword evidence="8 10" id="KW-0139">CF(1)</keyword>
<dbReference type="SUPFAM" id="SSF51344">
    <property type="entry name" value="Epsilon subunit of F1F0-ATP synthase N-terminal domain"/>
    <property type="match status" value="1"/>
</dbReference>
<feature type="domain" description="ATP synthase epsilon subunit C-terminal" evidence="13">
    <location>
        <begin position="86"/>
        <end position="129"/>
    </location>
</feature>
<evidence type="ECO:0000256" key="12">
    <source>
        <dbReference type="SAM" id="Coils"/>
    </source>
</evidence>
<evidence type="ECO:0000256" key="9">
    <source>
        <dbReference type="ARBA" id="ARBA00023310"/>
    </source>
</evidence>
<dbReference type="EMBL" id="CP026538">
    <property type="protein sequence ID" value="QAZ69028.1"/>
    <property type="molecule type" value="Genomic_DNA"/>
</dbReference>
<feature type="coiled-coil region" evidence="12">
    <location>
        <begin position="90"/>
        <end position="117"/>
    </location>
</feature>
<sequence>MAQLRLEIVTPDKLVLSQDVDYVGAPGLLGEFGVMANHIPFLSALGIGSLMYKVGGKANYVFVAGGFAEVSGNKVTILAEVAERPEDIDIERARRAQDRAKQRMDREKDKVDFARAQSAMQRAFYRMRVRENAH</sequence>
<dbReference type="OrthoDB" id="9799969at2"/>
<dbReference type="GO" id="GO:0005886">
    <property type="term" value="C:plasma membrane"/>
    <property type="evidence" value="ECO:0007669"/>
    <property type="project" value="UniProtKB-SubCell"/>
</dbReference>
<keyword evidence="10" id="KW-0375">Hydrogen ion transport</keyword>
<dbReference type="SUPFAM" id="SSF46604">
    <property type="entry name" value="Epsilon subunit of F1F0-ATP synthase C-terminal domain"/>
    <property type="match status" value="1"/>
</dbReference>
<dbReference type="NCBIfam" id="NF009980">
    <property type="entry name" value="PRK13446.1"/>
    <property type="match status" value="1"/>
</dbReference>
<keyword evidence="6 10" id="KW-0406">Ion transport</keyword>
<dbReference type="InterPro" id="IPR001469">
    <property type="entry name" value="ATP_synth_F1_dsu/esu"/>
</dbReference>
<evidence type="ECO:0000256" key="11">
    <source>
        <dbReference type="RuleBase" id="RU003656"/>
    </source>
</evidence>
<gene>
    <name evidence="10 15" type="primary">atpC</name>
    <name evidence="15" type="ORF">C3Y92_18005</name>
</gene>
<keyword evidence="5 10" id="KW-0813">Transport</keyword>
<keyword evidence="16" id="KW-1185">Reference proteome</keyword>
<dbReference type="GO" id="GO:0046933">
    <property type="term" value="F:proton-transporting ATP synthase activity, rotational mechanism"/>
    <property type="evidence" value="ECO:0007669"/>
    <property type="project" value="UniProtKB-UniRule"/>
</dbReference>
<dbReference type="Proteomes" id="UP000293296">
    <property type="component" value="Chromosome"/>
</dbReference>